<evidence type="ECO:0000313" key="3">
    <source>
        <dbReference type="EMBL" id="KZT62590.1"/>
    </source>
</evidence>
<evidence type="ECO:0000256" key="1">
    <source>
        <dbReference type="SAM" id="MobiDB-lite"/>
    </source>
</evidence>
<dbReference type="EMBL" id="KV423915">
    <property type="protein sequence ID" value="KZT62590.1"/>
    <property type="molecule type" value="Genomic_DNA"/>
</dbReference>
<feature type="compositionally biased region" description="Acidic residues" evidence="1">
    <location>
        <begin position="241"/>
        <end position="253"/>
    </location>
</feature>
<name>A0A165K2Q0_9BASI</name>
<dbReference type="OrthoDB" id="73901at2759"/>
<keyword evidence="2" id="KW-0472">Membrane</keyword>
<keyword evidence="2" id="KW-1133">Transmembrane helix</keyword>
<feature type="region of interest" description="Disordered" evidence="1">
    <location>
        <begin position="228"/>
        <end position="289"/>
    </location>
</feature>
<feature type="region of interest" description="Disordered" evidence="1">
    <location>
        <begin position="125"/>
        <end position="163"/>
    </location>
</feature>
<sequence length="289" mass="32070">MDMSDWKPYFHISFDGGIFLFPFLRVASWPTFLLAATFTALVCWLERLLTLLHSRAYVPAVFERLGRPGMAGWRAGMYGVLTLLRLLYMLVAMTFHVGLLLVTVFSLASSQFVIEYGELEHLPPPQNGAYSHVPTSDELPYSTPERERAHGYPPSAPSSARRAPYHPYARARGRSTHKAHRSSVSLSAPAYPDAYGAMQQQDGYEARGSPFGPRAGDPHAAWPYVPDGWAGGNGERGKEREEEDYVAEEDGEEGDHAPLEVKVGKSSPGLWGEEARDRAREIMSGRGRS</sequence>
<keyword evidence="2" id="KW-0812">Transmembrane</keyword>
<feature type="transmembrane region" description="Helical" evidence="2">
    <location>
        <begin position="20"/>
        <end position="45"/>
    </location>
</feature>
<dbReference type="AlphaFoldDB" id="A0A165K2Q0"/>
<keyword evidence="4" id="KW-1185">Reference proteome</keyword>
<proteinExistence type="predicted"/>
<protein>
    <recommendedName>
        <fullName evidence="5">Copper transporter</fullName>
    </recommendedName>
</protein>
<dbReference type="InParanoid" id="A0A165K2Q0"/>
<dbReference type="Proteomes" id="UP000076842">
    <property type="component" value="Unassembled WGS sequence"/>
</dbReference>
<feature type="transmembrane region" description="Helical" evidence="2">
    <location>
        <begin position="86"/>
        <end position="108"/>
    </location>
</feature>
<evidence type="ECO:0000256" key="2">
    <source>
        <dbReference type="SAM" id="Phobius"/>
    </source>
</evidence>
<accession>A0A165K2Q0</accession>
<evidence type="ECO:0000313" key="4">
    <source>
        <dbReference type="Proteomes" id="UP000076842"/>
    </source>
</evidence>
<evidence type="ECO:0008006" key="5">
    <source>
        <dbReference type="Google" id="ProtNLM"/>
    </source>
</evidence>
<reference evidence="3 4" key="1">
    <citation type="journal article" date="2016" name="Mol. Biol. Evol.">
        <title>Comparative Genomics of Early-Diverging Mushroom-Forming Fungi Provides Insights into the Origins of Lignocellulose Decay Capabilities.</title>
        <authorList>
            <person name="Nagy L.G."/>
            <person name="Riley R."/>
            <person name="Tritt A."/>
            <person name="Adam C."/>
            <person name="Daum C."/>
            <person name="Floudas D."/>
            <person name="Sun H."/>
            <person name="Yadav J.S."/>
            <person name="Pangilinan J."/>
            <person name="Larsson K.H."/>
            <person name="Matsuura K."/>
            <person name="Barry K."/>
            <person name="Labutti K."/>
            <person name="Kuo R."/>
            <person name="Ohm R.A."/>
            <person name="Bhattacharya S.S."/>
            <person name="Shirouzu T."/>
            <person name="Yoshinaga Y."/>
            <person name="Martin F.M."/>
            <person name="Grigoriev I.V."/>
            <person name="Hibbett D.S."/>
        </authorList>
    </citation>
    <scope>NUCLEOTIDE SEQUENCE [LARGE SCALE GENOMIC DNA]</scope>
    <source>
        <strain evidence="3 4">HHB12733</strain>
    </source>
</reference>
<feature type="compositionally biased region" description="Basic and acidic residues" evidence="1">
    <location>
        <begin position="273"/>
        <end position="283"/>
    </location>
</feature>
<feature type="compositionally biased region" description="Basic and acidic residues" evidence="1">
    <location>
        <begin position="254"/>
        <end position="263"/>
    </location>
</feature>
<gene>
    <name evidence="3" type="ORF">CALCODRAFT_513879</name>
</gene>
<organism evidence="3 4">
    <name type="scientific">Calocera cornea HHB12733</name>
    <dbReference type="NCBI Taxonomy" id="1353952"/>
    <lineage>
        <taxon>Eukaryota</taxon>
        <taxon>Fungi</taxon>
        <taxon>Dikarya</taxon>
        <taxon>Basidiomycota</taxon>
        <taxon>Agaricomycotina</taxon>
        <taxon>Dacrymycetes</taxon>
        <taxon>Dacrymycetales</taxon>
        <taxon>Dacrymycetaceae</taxon>
        <taxon>Calocera</taxon>
    </lineage>
</organism>